<dbReference type="HOGENOM" id="CLU_516985_0_0_1"/>
<dbReference type="InParanoid" id="G2QH40"/>
<feature type="region of interest" description="Disordered" evidence="1">
    <location>
        <begin position="390"/>
        <end position="516"/>
    </location>
</feature>
<reference evidence="2 3" key="1">
    <citation type="journal article" date="2011" name="Nat. Biotechnol.">
        <title>Comparative genomic analysis of the thermophilic biomass-degrading fungi Myceliophthora thermophila and Thielavia terrestris.</title>
        <authorList>
            <person name="Berka R.M."/>
            <person name="Grigoriev I.V."/>
            <person name="Otillar R."/>
            <person name="Salamov A."/>
            <person name="Grimwood J."/>
            <person name="Reid I."/>
            <person name="Ishmael N."/>
            <person name="John T."/>
            <person name="Darmond C."/>
            <person name="Moisan M.-C."/>
            <person name="Henrissat B."/>
            <person name="Coutinho P.M."/>
            <person name="Lombard V."/>
            <person name="Natvig D.O."/>
            <person name="Lindquist E."/>
            <person name="Schmutz J."/>
            <person name="Lucas S."/>
            <person name="Harris P."/>
            <person name="Powlowski J."/>
            <person name="Bellemare A."/>
            <person name="Taylor D."/>
            <person name="Butler G."/>
            <person name="de Vries R.P."/>
            <person name="Allijn I.E."/>
            <person name="van den Brink J."/>
            <person name="Ushinsky S."/>
            <person name="Storms R."/>
            <person name="Powell A.J."/>
            <person name="Paulsen I.T."/>
            <person name="Elbourne L.D.H."/>
            <person name="Baker S.E."/>
            <person name="Magnuson J."/>
            <person name="LaBoissiere S."/>
            <person name="Clutterbuck A.J."/>
            <person name="Martinez D."/>
            <person name="Wogulis M."/>
            <person name="de Leon A.L."/>
            <person name="Rey M.W."/>
            <person name="Tsang A."/>
        </authorList>
    </citation>
    <scope>NUCLEOTIDE SEQUENCE [LARGE SCALE GENOMIC DNA]</scope>
    <source>
        <strain evidence="3">ATCC 42464 / BCRC 31852 / DSM 1799</strain>
    </source>
</reference>
<evidence type="ECO:0000313" key="2">
    <source>
        <dbReference type="EMBL" id="AEO58700.1"/>
    </source>
</evidence>
<gene>
    <name evidence="2" type="ORF">MYCTH_108314</name>
</gene>
<feature type="region of interest" description="Disordered" evidence="1">
    <location>
        <begin position="46"/>
        <end position="96"/>
    </location>
</feature>
<evidence type="ECO:0000256" key="1">
    <source>
        <dbReference type="SAM" id="MobiDB-lite"/>
    </source>
</evidence>
<dbReference type="STRING" id="573729.G2QH40"/>
<proteinExistence type="predicted"/>
<evidence type="ECO:0000313" key="3">
    <source>
        <dbReference type="Proteomes" id="UP000007322"/>
    </source>
</evidence>
<feature type="compositionally biased region" description="Polar residues" evidence="1">
    <location>
        <begin position="436"/>
        <end position="457"/>
    </location>
</feature>
<feature type="compositionally biased region" description="Polar residues" evidence="1">
    <location>
        <begin position="417"/>
        <end position="426"/>
    </location>
</feature>
<dbReference type="PANTHER" id="PTHR38166">
    <property type="entry name" value="C2H2-TYPE DOMAIN-CONTAINING PROTEIN-RELATED"/>
    <property type="match status" value="1"/>
</dbReference>
<name>G2QH40_THET4</name>
<protein>
    <recommendedName>
        <fullName evidence="4">C2H2-type domain-containing protein</fullName>
    </recommendedName>
</protein>
<dbReference type="RefSeq" id="XP_003663945.1">
    <property type="nucleotide sequence ID" value="XM_003663897.1"/>
</dbReference>
<dbReference type="KEGG" id="mtm:MYCTH_108314"/>
<feature type="compositionally biased region" description="Basic and acidic residues" evidence="1">
    <location>
        <begin position="86"/>
        <end position="96"/>
    </location>
</feature>
<dbReference type="EMBL" id="CP003005">
    <property type="protein sequence ID" value="AEO58700.1"/>
    <property type="molecule type" value="Genomic_DNA"/>
</dbReference>
<keyword evidence="3" id="KW-1185">Reference proteome</keyword>
<dbReference type="PANTHER" id="PTHR38166:SF1">
    <property type="entry name" value="C2H2-TYPE DOMAIN-CONTAINING PROTEIN"/>
    <property type="match status" value="1"/>
</dbReference>
<dbReference type="eggNOG" id="ENOG502T61C">
    <property type="taxonomic scope" value="Eukaryota"/>
</dbReference>
<dbReference type="GeneID" id="11513420"/>
<organism evidence="2 3">
    <name type="scientific">Thermothelomyces thermophilus (strain ATCC 42464 / BCRC 31852 / DSM 1799)</name>
    <name type="common">Sporotrichum thermophile</name>
    <dbReference type="NCBI Taxonomy" id="573729"/>
    <lineage>
        <taxon>Eukaryota</taxon>
        <taxon>Fungi</taxon>
        <taxon>Dikarya</taxon>
        <taxon>Ascomycota</taxon>
        <taxon>Pezizomycotina</taxon>
        <taxon>Sordariomycetes</taxon>
        <taxon>Sordariomycetidae</taxon>
        <taxon>Sordariales</taxon>
        <taxon>Chaetomiaceae</taxon>
        <taxon>Thermothelomyces</taxon>
    </lineage>
</organism>
<dbReference type="Proteomes" id="UP000007322">
    <property type="component" value="Chromosome 4"/>
</dbReference>
<dbReference type="OrthoDB" id="610608at2759"/>
<sequence length="527" mass="59115">MSRETDCSERALENFCGSCSRAGCSHGHHRAPNRPEMLNRSQNAFAMPSQDRPGLNKRTLHRQPRLSPPGRQRESRLATQSTDDAEITRSEKTARHSDIPRALVDVHHDVRKRTVIAPSEDARVATRLATPPLAPHRFGDWEPTALTARGRQSLEWETETLLDPNGTGPDGMASYPCPYRKRNPARFNIRDHEDCARSPFDSIRALKQHIIHYHQRKPALRQCRRCKERFGAEAELEEHLLLPKDRICDVKEPCLDDYEDGITEKTASILAATDGDDARSWTWQTIWCLLFPGDPEIPDAAHLCSNKASFFAEFHPVAELAEVEQAFDEGQGSLREELREKLELLLPEPVDPSYLGFLTGQLELVFETHRIDVIKRTLARCRPNVLISGEELSRTQTQPAEQPSVPKKPSRRSRRSTVLQALQRSTHAPYRRDSSAGGTTTRNINNESHQLGEQSLLRSAEHHPSARKPSPLLHARGSLSAAGPRDSRDSGIGLPCDTCSLEPGGEDGGFSPESFKQRLLRQQLMGA</sequence>
<accession>G2QH40</accession>
<dbReference type="AlphaFoldDB" id="G2QH40"/>
<evidence type="ECO:0008006" key="4">
    <source>
        <dbReference type="Google" id="ProtNLM"/>
    </source>
</evidence>
<dbReference type="VEuPathDB" id="FungiDB:MYCTH_108314"/>